<dbReference type="AlphaFoldDB" id="A0A9D4LF21"/>
<gene>
    <name evidence="1" type="ORF">DPMN_100044</name>
</gene>
<reference evidence="1" key="2">
    <citation type="submission" date="2020-11" db="EMBL/GenBank/DDBJ databases">
        <authorList>
            <person name="McCartney M.A."/>
            <person name="Auch B."/>
            <person name="Kono T."/>
            <person name="Mallez S."/>
            <person name="Becker A."/>
            <person name="Gohl D.M."/>
            <person name="Silverstein K.A.T."/>
            <person name="Koren S."/>
            <person name="Bechman K.B."/>
            <person name="Herman A."/>
            <person name="Abrahante J.E."/>
            <person name="Garbe J."/>
        </authorList>
    </citation>
    <scope>NUCLEOTIDE SEQUENCE</scope>
    <source>
        <strain evidence="1">Duluth1</strain>
        <tissue evidence="1">Whole animal</tissue>
    </source>
</reference>
<dbReference type="Gene3D" id="2.80.10.70">
    <property type="entry name" value="Spindlin/Ssty"/>
    <property type="match status" value="1"/>
</dbReference>
<dbReference type="InterPro" id="IPR042567">
    <property type="entry name" value="SPIN/Ssty_sf"/>
</dbReference>
<comment type="caution">
    <text evidence="1">The sequence shown here is derived from an EMBL/GenBank/DDBJ whole genome shotgun (WGS) entry which is preliminary data.</text>
</comment>
<organism evidence="1 2">
    <name type="scientific">Dreissena polymorpha</name>
    <name type="common">Zebra mussel</name>
    <name type="synonym">Mytilus polymorpha</name>
    <dbReference type="NCBI Taxonomy" id="45954"/>
    <lineage>
        <taxon>Eukaryota</taxon>
        <taxon>Metazoa</taxon>
        <taxon>Spiralia</taxon>
        <taxon>Lophotrochozoa</taxon>
        <taxon>Mollusca</taxon>
        <taxon>Bivalvia</taxon>
        <taxon>Autobranchia</taxon>
        <taxon>Heteroconchia</taxon>
        <taxon>Euheterodonta</taxon>
        <taxon>Imparidentia</taxon>
        <taxon>Neoheterodontei</taxon>
        <taxon>Myida</taxon>
        <taxon>Dreissenoidea</taxon>
        <taxon>Dreissenidae</taxon>
        <taxon>Dreissena</taxon>
    </lineage>
</organism>
<proteinExistence type="predicted"/>
<protein>
    <submittedName>
        <fullName evidence="1">Uncharacterized protein</fullName>
    </submittedName>
</protein>
<reference evidence="1" key="1">
    <citation type="journal article" date="2019" name="bioRxiv">
        <title>The Genome of the Zebra Mussel, Dreissena polymorpha: A Resource for Invasive Species Research.</title>
        <authorList>
            <person name="McCartney M.A."/>
            <person name="Auch B."/>
            <person name="Kono T."/>
            <person name="Mallez S."/>
            <person name="Zhang Y."/>
            <person name="Obille A."/>
            <person name="Becker A."/>
            <person name="Abrahante J.E."/>
            <person name="Garbe J."/>
            <person name="Badalamenti J.P."/>
            <person name="Herman A."/>
            <person name="Mangelson H."/>
            <person name="Liachko I."/>
            <person name="Sullivan S."/>
            <person name="Sone E.D."/>
            <person name="Koren S."/>
            <person name="Silverstein K.A.T."/>
            <person name="Beckman K.B."/>
            <person name="Gohl D.M."/>
        </authorList>
    </citation>
    <scope>NUCLEOTIDE SEQUENCE</scope>
    <source>
        <strain evidence="1">Duluth1</strain>
        <tissue evidence="1">Whole animal</tissue>
    </source>
</reference>
<keyword evidence="2" id="KW-1185">Reference proteome</keyword>
<name>A0A9D4LF21_DREPO</name>
<sequence length="110" mass="12153">MFDLAEDLDSSLSSCGTSRLQPSLVEEFGLGETTPTNATGCDDNCPTSIALRERIAALEAENKTLKQELALHQVPGYPEYYNITYDVDTAVYVFKLLKDFSKGDLKILVQ</sequence>
<dbReference type="EMBL" id="JAIWYP010000003">
    <property type="protein sequence ID" value="KAH3857437.1"/>
    <property type="molecule type" value="Genomic_DNA"/>
</dbReference>
<evidence type="ECO:0000313" key="2">
    <source>
        <dbReference type="Proteomes" id="UP000828390"/>
    </source>
</evidence>
<dbReference type="Proteomes" id="UP000828390">
    <property type="component" value="Unassembled WGS sequence"/>
</dbReference>
<evidence type="ECO:0000313" key="1">
    <source>
        <dbReference type="EMBL" id="KAH3857437.1"/>
    </source>
</evidence>
<accession>A0A9D4LF21</accession>